<keyword evidence="2 5" id="KW-0863">Zinc-finger</keyword>
<keyword evidence="4 5" id="KW-0238">DNA-binding</keyword>
<dbReference type="PANTHER" id="PTHR31751:SF42">
    <property type="entry name" value="PROTEIN CBG10204"/>
    <property type="match status" value="1"/>
</dbReference>
<feature type="region of interest" description="Disordered" evidence="6">
    <location>
        <begin position="82"/>
        <end position="106"/>
    </location>
</feature>
<organism evidence="8 9">
    <name type="scientific">Magallana gigas</name>
    <name type="common">Pacific oyster</name>
    <name type="synonym">Crassostrea gigas</name>
    <dbReference type="NCBI Taxonomy" id="29159"/>
    <lineage>
        <taxon>Eukaryota</taxon>
        <taxon>Metazoa</taxon>
        <taxon>Spiralia</taxon>
        <taxon>Lophotrochozoa</taxon>
        <taxon>Mollusca</taxon>
        <taxon>Bivalvia</taxon>
        <taxon>Autobranchia</taxon>
        <taxon>Pteriomorphia</taxon>
        <taxon>Ostreida</taxon>
        <taxon>Ostreoidea</taxon>
        <taxon>Ostreidae</taxon>
        <taxon>Magallana</taxon>
    </lineage>
</organism>
<dbReference type="GO" id="GO:0008270">
    <property type="term" value="F:zinc ion binding"/>
    <property type="evidence" value="ECO:0007669"/>
    <property type="project" value="UniProtKB-KW"/>
</dbReference>
<evidence type="ECO:0000313" key="8">
    <source>
        <dbReference type="EnsemblMetazoa" id="G8534.1:cds"/>
    </source>
</evidence>
<evidence type="ECO:0000256" key="4">
    <source>
        <dbReference type="ARBA" id="ARBA00023125"/>
    </source>
</evidence>
<keyword evidence="3" id="KW-0862">Zinc</keyword>
<proteinExistence type="predicted"/>
<accession>A0A8W8P2V8</accession>
<dbReference type="PANTHER" id="PTHR31751">
    <property type="entry name" value="SI:CH211-108C17.2-RELATED-RELATED"/>
    <property type="match status" value="1"/>
</dbReference>
<evidence type="ECO:0000256" key="1">
    <source>
        <dbReference type="ARBA" id="ARBA00022723"/>
    </source>
</evidence>
<keyword evidence="9" id="KW-1185">Reference proteome</keyword>
<dbReference type="AlphaFoldDB" id="A0A8W8P2V8"/>
<evidence type="ECO:0000256" key="3">
    <source>
        <dbReference type="ARBA" id="ARBA00022833"/>
    </source>
</evidence>
<evidence type="ECO:0000256" key="5">
    <source>
        <dbReference type="PROSITE-ProRule" id="PRU00309"/>
    </source>
</evidence>
<evidence type="ECO:0000259" key="7">
    <source>
        <dbReference type="PROSITE" id="PS50950"/>
    </source>
</evidence>
<evidence type="ECO:0000313" key="9">
    <source>
        <dbReference type="Proteomes" id="UP000005408"/>
    </source>
</evidence>
<dbReference type="PROSITE" id="PS50950">
    <property type="entry name" value="ZF_THAP"/>
    <property type="match status" value="1"/>
</dbReference>
<feature type="domain" description="THAP-type" evidence="7">
    <location>
        <begin position="1"/>
        <end position="50"/>
    </location>
</feature>
<evidence type="ECO:0000256" key="2">
    <source>
        <dbReference type="ARBA" id="ARBA00022771"/>
    </source>
</evidence>
<dbReference type="EnsemblMetazoa" id="G8534.1">
    <property type="protein sequence ID" value="G8534.1:cds"/>
    <property type="gene ID" value="G8534"/>
</dbReference>
<protein>
    <recommendedName>
        <fullName evidence="7">THAP-type domain-containing protein</fullName>
    </recommendedName>
</protein>
<name>A0A8W8P2V8_MAGGI</name>
<feature type="compositionally biased region" description="Polar residues" evidence="6">
    <location>
        <begin position="144"/>
        <end position="153"/>
    </location>
</feature>
<keyword evidence="1" id="KW-0479">Metal-binding</keyword>
<feature type="region of interest" description="Disordered" evidence="6">
    <location>
        <begin position="128"/>
        <end position="153"/>
    </location>
</feature>
<dbReference type="InterPro" id="IPR006612">
    <property type="entry name" value="THAP_Znf"/>
</dbReference>
<dbReference type="Proteomes" id="UP000005408">
    <property type="component" value="Unassembled WGS sequence"/>
</dbReference>
<evidence type="ECO:0000256" key="6">
    <source>
        <dbReference type="SAM" id="MobiDB-lite"/>
    </source>
</evidence>
<reference evidence="8" key="1">
    <citation type="submission" date="2022-08" db="UniProtKB">
        <authorList>
            <consortium name="EnsemblMetazoa"/>
        </authorList>
    </citation>
    <scope>IDENTIFICATION</scope>
    <source>
        <strain evidence="8">05x7-T-G4-1.051#20</strain>
    </source>
</reference>
<dbReference type="GO" id="GO:0003677">
    <property type="term" value="F:DNA binding"/>
    <property type="evidence" value="ECO:0007669"/>
    <property type="project" value="UniProtKB-UniRule"/>
</dbReference>
<sequence length="541" mass="61885">MKTVNYWPSKHSKLCERHFTPDSFIIEPSKARSIGYTRLQLKKNATPSIFDYTPINVKGQKRKTSEASPCLPKQCRSSKALEKRRALDDSVSEETSTVDGEDTPTFEISTQTSYGLVKRRHVSIQTEIHPSSEWTPPEIDENNNLDNQESPPSHHSRTFIVFEEFLDQLLQFCTICGRKCDLKKTCGKGLESSPNALFDLIRRQNEAVVVGGDARCCSPGHTAKYGSYSLMDLELGQILDVKLIQSNEVRSSYWMEMEGLLRCLQKLKEEGVVISDLVTDRHPQIKAYMKKERTDINHWFDVWHVAKGIYKKLETVGKKKCELVGDWARSVSNHLYWCASSSDGDGELVSEKWLSVLNHITNVHEGHGQRFPKCLHGELEDRDWIKEGSLAFLEMEKVVKGKLLVNDIKKLSPAEQTSARESYHHVVFHFAPKALHFFYAPMKARLYIAALLFNENSYRDQAVNKNGEPIYSISYPKGRKDYVLVLVEEVVKVRLELGSYGNSRSNREAAMRNYPAPIADSYPHVPKTELVERHICRFNKK</sequence>